<keyword evidence="5 8" id="KW-0812">Transmembrane</keyword>
<feature type="transmembrane region" description="Helical" evidence="8">
    <location>
        <begin position="12"/>
        <end position="35"/>
    </location>
</feature>
<keyword evidence="3" id="KW-0597">Phosphoprotein</keyword>
<dbReference type="InterPro" id="IPR003661">
    <property type="entry name" value="HisK_dim/P_dom"/>
</dbReference>
<organism evidence="10 11">
    <name type="scientific">Sphingoaurantiacus capsulatus</name>
    <dbReference type="NCBI Taxonomy" id="1771310"/>
    <lineage>
        <taxon>Bacteria</taxon>
        <taxon>Pseudomonadati</taxon>
        <taxon>Pseudomonadota</taxon>
        <taxon>Alphaproteobacteria</taxon>
        <taxon>Sphingomonadales</taxon>
        <taxon>Sphingosinicellaceae</taxon>
        <taxon>Sphingoaurantiacus</taxon>
    </lineage>
</organism>
<keyword evidence="4" id="KW-0808">Transferase</keyword>
<feature type="domain" description="Histidine kinase" evidence="9">
    <location>
        <begin position="215"/>
        <end position="399"/>
    </location>
</feature>
<dbReference type="InterPro" id="IPR005467">
    <property type="entry name" value="His_kinase_dom"/>
</dbReference>
<proteinExistence type="predicted"/>
<dbReference type="PANTHER" id="PTHR45436">
    <property type="entry name" value="SENSOR HISTIDINE KINASE YKOH"/>
    <property type="match status" value="1"/>
</dbReference>
<name>A0ABV7XDY3_9SPHN</name>
<dbReference type="PROSITE" id="PS50109">
    <property type="entry name" value="HIS_KIN"/>
    <property type="match status" value="1"/>
</dbReference>
<evidence type="ECO:0000259" key="9">
    <source>
        <dbReference type="PROSITE" id="PS50109"/>
    </source>
</evidence>
<dbReference type="Proteomes" id="UP001595615">
    <property type="component" value="Unassembled WGS sequence"/>
</dbReference>
<comment type="catalytic activity">
    <reaction evidence="1">
        <text>ATP + protein L-histidine = ADP + protein N-phospho-L-histidine.</text>
        <dbReference type="EC" id="2.7.13.3"/>
    </reaction>
</comment>
<dbReference type="InterPro" id="IPR050428">
    <property type="entry name" value="TCS_sensor_his_kinase"/>
</dbReference>
<dbReference type="EMBL" id="JBHRXV010000010">
    <property type="protein sequence ID" value="MFC3713212.1"/>
    <property type="molecule type" value="Genomic_DNA"/>
</dbReference>
<reference evidence="11" key="1">
    <citation type="journal article" date="2019" name="Int. J. Syst. Evol. Microbiol.">
        <title>The Global Catalogue of Microorganisms (GCM) 10K type strain sequencing project: providing services to taxonomists for standard genome sequencing and annotation.</title>
        <authorList>
            <consortium name="The Broad Institute Genomics Platform"/>
            <consortium name="The Broad Institute Genome Sequencing Center for Infectious Disease"/>
            <person name="Wu L."/>
            <person name="Ma J."/>
        </authorList>
    </citation>
    <scope>NUCLEOTIDE SEQUENCE [LARGE SCALE GENOMIC DNA]</scope>
    <source>
        <strain evidence="11">KCTC 42644</strain>
    </source>
</reference>
<evidence type="ECO:0000313" key="10">
    <source>
        <dbReference type="EMBL" id="MFC3713212.1"/>
    </source>
</evidence>
<sequence>MRGRLGTRIVAAMVATAVLTAALFAIASFAVAYTVEDRIFADRLTAEVERQQAARRRVAPLSADMAVYEPGDALPRDLAGQFDWRAQQVEYYGAEGRHYHVKRFAYPGGQRAVLVSEVSQQLLVRPRREGIVTFLGLLTIGVMGVAALIGWQLGRRASAPLVRLAGEVEAAGGAVPRIDPACYPANEIGVLAEALAASYREIEAFVAREQAFTRDASHELRTPLAVIRTGAELAAAGGATAGPALARIGAAAQEMEQALDLLLALARGHAAATPADPVAVLPLLEKAVIDAAARYPDRRIEVVIEATPDQRAAAPPAVLALILGNLIGNVFQHADGSRLTLAATDGEIVIADDGPGLSGADAATRGSGLGLTIVRRLCDQHGIALAAGEGPGARFVLRF</sequence>
<dbReference type="SUPFAM" id="SSF47384">
    <property type="entry name" value="Homodimeric domain of signal transducing histidine kinase"/>
    <property type="match status" value="1"/>
</dbReference>
<dbReference type="Gene3D" id="3.30.565.10">
    <property type="entry name" value="Histidine kinase-like ATPase, C-terminal domain"/>
    <property type="match status" value="1"/>
</dbReference>
<dbReference type="SMART" id="SM00387">
    <property type="entry name" value="HATPase_c"/>
    <property type="match status" value="1"/>
</dbReference>
<evidence type="ECO:0000256" key="2">
    <source>
        <dbReference type="ARBA" id="ARBA00012438"/>
    </source>
</evidence>
<dbReference type="Pfam" id="PF02518">
    <property type="entry name" value="HATPase_c"/>
    <property type="match status" value="1"/>
</dbReference>
<evidence type="ECO:0000256" key="1">
    <source>
        <dbReference type="ARBA" id="ARBA00000085"/>
    </source>
</evidence>
<feature type="transmembrane region" description="Helical" evidence="8">
    <location>
        <begin position="131"/>
        <end position="153"/>
    </location>
</feature>
<evidence type="ECO:0000256" key="8">
    <source>
        <dbReference type="SAM" id="Phobius"/>
    </source>
</evidence>
<dbReference type="SUPFAM" id="SSF55874">
    <property type="entry name" value="ATPase domain of HSP90 chaperone/DNA topoisomerase II/histidine kinase"/>
    <property type="match status" value="1"/>
</dbReference>
<evidence type="ECO:0000313" key="11">
    <source>
        <dbReference type="Proteomes" id="UP001595615"/>
    </source>
</evidence>
<dbReference type="GO" id="GO:0016301">
    <property type="term" value="F:kinase activity"/>
    <property type="evidence" value="ECO:0007669"/>
    <property type="project" value="UniProtKB-KW"/>
</dbReference>
<dbReference type="CDD" id="cd00082">
    <property type="entry name" value="HisKA"/>
    <property type="match status" value="1"/>
</dbReference>
<evidence type="ECO:0000256" key="3">
    <source>
        <dbReference type="ARBA" id="ARBA00022553"/>
    </source>
</evidence>
<dbReference type="Gene3D" id="1.10.287.130">
    <property type="match status" value="1"/>
</dbReference>
<evidence type="ECO:0000256" key="7">
    <source>
        <dbReference type="ARBA" id="ARBA00022989"/>
    </source>
</evidence>
<dbReference type="Pfam" id="PF00512">
    <property type="entry name" value="HisKA"/>
    <property type="match status" value="1"/>
</dbReference>
<accession>A0ABV7XDY3</accession>
<dbReference type="InterPro" id="IPR036890">
    <property type="entry name" value="HATPase_C_sf"/>
</dbReference>
<evidence type="ECO:0000256" key="4">
    <source>
        <dbReference type="ARBA" id="ARBA00022679"/>
    </source>
</evidence>
<keyword evidence="8" id="KW-0472">Membrane</keyword>
<dbReference type="InterPro" id="IPR036097">
    <property type="entry name" value="HisK_dim/P_sf"/>
</dbReference>
<dbReference type="RefSeq" id="WP_380861481.1">
    <property type="nucleotide sequence ID" value="NZ_JBHRXV010000010.1"/>
</dbReference>
<dbReference type="PANTHER" id="PTHR45436:SF16">
    <property type="entry name" value="HISTIDINE KINASE"/>
    <property type="match status" value="1"/>
</dbReference>
<keyword evidence="7 8" id="KW-1133">Transmembrane helix</keyword>
<evidence type="ECO:0000256" key="6">
    <source>
        <dbReference type="ARBA" id="ARBA00022777"/>
    </source>
</evidence>
<protein>
    <recommendedName>
        <fullName evidence="2">histidine kinase</fullName>
        <ecNumber evidence="2">2.7.13.3</ecNumber>
    </recommendedName>
</protein>
<keyword evidence="11" id="KW-1185">Reference proteome</keyword>
<gene>
    <name evidence="10" type="ORF">ACFOMD_11550</name>
</gene>
<comment type="caution">
    <text evidence="10">The sequence shown here is derived from an EMBL/GenBank/DDBJ whole genome shotgun (WGS) entry which is preliminary data.</text>
</comment>
<dbReference type="InterPro" id="IPR003594">
    <property type="entry name" value="HATPase_dom"/>
</dbReference>
<dbReference type="EC" id="2.7.13.3" evidence="2"/>
<dbReference type="SMART" id="SM00388">
    <property type="entry name" value="HisKA"/>
    <property type="match status" value="1"/>
</dbReference>
<evidence type="ECO:0000256" key="5">
    <source>
        <dbReference type="ARBA" id="ARBA00022692"/>
    </source>
</evidence>
<keyword evidence="6 10" id="KW-0418">Kinase</keyword>